<gene>
    <name evidence="2" type="ORF">ACFQV2_13500</name>
</gene>
<proteinExistence type="predicted"/>
<dbReference type="Proteomes" id="UP001596512">
    <property type="component" value="Unassembled WGS sequence"/>
</dbReference>
<organism evidence="2 3">
    <name type="scientific">Actinokineospora soli</name>
    <dbReference type="NCBI Taxonomy" id="1048753"/>
    <lineage>
        <taxon>Bacteria</taxon>
        <taxon>Bacillati</taxon>
        <taxon>Actinomycetota</taxon>
        <taxon>Actinomycetes</taxon>
        <taxon>Pseudonocardiales</taxon>
        <taxon>Pseudonocardiaceae</taxon>
        <taxon>Actinokineospora</taxon>
    </lineage>
</organism>
<comment type="caution">
    <text evidence="2">The sequence shown here is derived from an EMBL/GenBank/DDBJ whole genome shotgun (WGS) entry which is preliminary data.</text>
</comment>
<sequence length="140" mass="14777">MDDLAERRGAPTTTAPRPTDGGARSTTVDPPDDADGVADVTFRGTRGRESVSCDPLDTEFAVVARGGKARWTASAKRGAGLVENLDAQGVRVEPASGVLEDGQSTTVRVTGAYDKRNEYFYVVVVSRAGSTGHAIEFTCR</sequence>
<keyword evidence="3" id="KW-1185">Reference proteome</keyword>
<reference evidence="3" key="1">
    <citation type="journal article" date="2019" name="Int. J. Syst. Evol. Microbiol.">
        <title>The Global Catalogue of Microorganisms (GCM) 10K type strain sequencing project: providing services to taxonomists for standard genome sequencing and annotation.</title>
        <authorList>
            <consortium name="The Broad Institute Genomics Platform"/>
            <consortium name="The Broad Institute Genome Sequencing Center for Infectious Disease"/>
            <person name="Wu L."/>
            <person name="Ma J."/>
        </authorList>
    </citation>
    <scope>NUCLEOTIDE SEQUENCE [LARGE SCALE GENOMIC DNA]</scope>
    <source>
        <strain evidence="3">JCM 17695</strain>
    </source>
</reference>
<evidence type="ECO:0000313" key="3">
    <source>
        <dbReference type="Proteomes" id="UP001596512"/>
    </source>
</evidence>
<feature type="region of interest" description="Disordered" evidence="1">
    <location>
        <begin position="1"/>
        <end position="39"/>
    </location>
</feature>
<evidence type="ECO:0000256" key="1">
    <source>
        <dbReference type="SAM" id="MobiDB-lite"/>
    </source>
</evidence>
<evidence type="ECO:0000313" key="2">
    <source>
        <dbReference type="EMBL" id="MFC7614384.1"/>
    </source>
</evidence>
<accession>A0ABW2TMK3</accession>
<protein>
    <submittedName>
        <fullName evidence="2">Uncharacterized protein</fullName>
    </submittedName>
</protein>
<dbReference type="EMBL" id="JBHTEY010000004">
    <property type="protein sequence ID" value="MFC7614384.1"/>
    <property type="molecule type" value="Genomic_DNA"/>
</dbReference>
<name>A0ABW2TMK3_9PSEU</name>
<feature type="compositionally biased region" description="Low complexity" evidence="1">
    <location>
        <begin position="10"/>
        <end position="29"/>
    </location>
</feature>